<gene>
    <name evidence="4" type="ORF">EV187_3590</name>
</gene>
<evidence type="ECO:0000259" key="3">
    <source>
        <dbReference type="Pfam" id="PF06738"/>
    </source>
</evidence>
<keyword evidence="2" id="KW-0472">Membrane</keyword>
<dbReference type="InterPro" id="IPR010619">
    <property type="entry name" value="ThrE-like_N"/>
</dbReference>
<evidence type="ECO:0000313" key="5">
    <source>
        <dbReference type="Proteomes" id="UP000293289"/>
    </source>
</evidence>
<dbReference type="EMBL" id="SGWY01000004">
    <property type="protein sequence ID" value="RZS63681.1"/>
    <property type="molecule type" value="Genomic_DNA"/>
</dbReference>
<feature type="transmembrane region" description="Helical" evidence="2">
    <location>
        <begin position="422"/>
        <end position="445"/>
    </location>
</feature>
<dbReference type="Proteomes" id="UP000293289">
    <property type="component" value="Unassembled WGS sequence"/>
</dbReference>
<keyword evidence="5" id="KW-1185">Reference proteome</keyword>
<comment type="caution">
    <text evidence="4">The sequence shown here is derived from an EMBL/GenBank/DDBJ whole genome shotgun (WGS) entry which is preliminary data.</text>
</comment>
<dbReference type="AlphaFoldDB" id="A0A4Q7M7Z6"/>
<feature type="transmembrane region" description="Helical" evidence="2">
    <location>
        <begin position="242"/>
        <end position="266"/>
    </location>
</feature>
<dbReference type="OrthoDB" id="235893at2"/>
<feature type="transmembrane region" description="Helical" evidence="2">
    <location>
        <begin position="166"/>
        <end position="184"/>
    </location>
</feature>
<feature type="transmembrane region" description="Helical" evidence="2">
    <location>
        <begin position="389"/>
        <end position="410"/>
    </location>
</feature>
<dbReference type="RefSeq" id="WP_130354400.1">
    <property type="nucleotide sequence ID" value="NZ_SGWY01000004.1"/>
</dbReference>
<feature type="transmembrane region" description="Helical" evidence="2">
    <location>
        <begin position="214"/>
        <end position="236"/>
    </location>
</feature>
<feature type="transmembrane region" description="Helical" evidence="2">
    <location>
        <begin position="363"/>
        <end position="382"/>
    </location>
</feature>
<feature type="domain" description="Threonine/serine exporter-like N-terminal" evidence="3">
    <location>
        <begin position="63"/>
        <end position="296"/>
    </location>
</feature>
<sequence length="454" mass="46209">MVDISVLVAGGVLLVGVLILLALHSRRRDIVATAESAVTTGSTPVIRTGEPDSAATLAATESVGDAMIDAGFSGVTVRRALEDIARVNGLPSSQVLVFPTALLVSARGEGQHRTGAITSGERRLVLAQVDELQRTVDAARKGVLDPESTVRRIREIRAMTPPYGPMLRVVGYVVLCGALAALLGSSWTGVALSAGLGVVVGAALLVGERLPSGYGALLTVGMAFLVALVVFLLLRAGFGPGILAALIAPLVVLLPGVLLTTAALELSTGQMISGAGRLAAGGWQLVLLAAGIVTAGAIAGVPDFDFTENPDALGPVAPWIAVAVFGVGIAVHQCVPRRSILWMLLVLFMAYAAQVIGAAFLGGVLSAFVGALVVVPVTALVAQQPRGPAALVSFMPSFWLLVPGALGLVGMTDLLHGDTSGLNSIVATLSTMVAISLGVLAGSVVSNRMERPAL</sequence>
<dbReference type="PANTHER" id="PTHR31082:SF4">
    <property type="entry name" value="PHEROMONE-REGULATED MEMBRANE PROTEIN 10"/>
    <property type="match status" value="1"/>
</dbReference>
<name>A0A4Q7M7Z6_9MICO</name>
<accession>A0A4Q7M7Z6</accession>
<organism evidence="4 5">
    <name type="scientific">Agromyces ramosus</name>
    <dbReference type="NCBI Taxonomy" id="33879"/>
    <lineage>
        <taxon>Bacteria</taxon>
        <taxon>Bacillati</taxon>
        <taxon>Actinomycetota</taxon>
        <taxon>Actinomycetes</taxon>
        <taxon>Micrococcales</taxon>
        <taxon>Microbacteriaceae</taxon>
        <taxon>Agromyces</taxon>
    </lineage>
</organism>
<feature type="transmembrane region" description="Helical" evidence="2">
    <location>
        <begin position="312"/>
        <end position="332"/>
    </location>
</feature>
<feature type="transmembrane region" description="Helical" evidence="2">
    <location>
        <begin position="6"/>
        <end position="23"/>
    </location>
</feature>
<feature type="transmembrane region" description="Helical" evidence="2">
    <location>
        <begin position="339"/>
        <end position="357"/>
    </location>
</feature>
<dbReference type="InterPro" id="IPR051361">
    <property type="entry name" value="ThrE/Ser_Exporter"/>
</dbReference>
<dbReference type="PANTHER" id="PTHR31082">
    <property type="entry name" value="PHEROMONE-REGULATED MEMBRANE PROTEIN 10"/>
    <property type="match status" value="1"/>
</dbReference>
<keyword evidence="2" id="KW-0812">Transmembrane</keyword>
<protein>
    <submittedName>
        <fullName evidence="4">Uncharacterized membrane protein YjjP (DUF1212 family)</fullName>
    </submittedName>
</protein>
<evidence type="ECO:0000313" key="4">
    <source>
        <dbReference type="EMBL" id="RZS63681.1"/>
    </source>
</evidence>
<keyword evidence="2" id="KW-1133">Transmembrane helix</keyword>
<proteinExistence type="inferred from homology"/>
<dbReference type="Pfam" id="PF06738">
    <property type="entry name" value="ThrE"/>
    <property type="match status" value="1"/>
</dbReference>
<comment type="similarity">
    <text evidence="1">Belongs to the ThrE exporter (TC 2.A.79) family.</text>
</comment>
<reference evidence="4 5" key="1">
    <citation type="submission" date="2019-02" db="EMBL/GenBank/DDBJ databases">
        <title>Genomic Encyclopedia of Type Strains, Phase IV (KMG-IV): sequencing the most valuable type-strain genomes for metagenomic binning, comparative biology and taxonomic classification.</title>
        <authorList>
            <person name="Goeker M."/>
        </authorList>
    </citation>
    <scope>NUCLEOTIDE SEQUENCE [LARGE SCALE GENOMIC DNA]</scope>
    <source>
        <strain evidence="4 5">DSM 43045</strain>
    </source>
</reference>
<evidence type="ECO:0000256" key="1">
    <source>
        <dbReference type="ARBA" id="ARBA00034125"/>
    </source>
</evidence>
<feature type="transmembrane region" description="Helical" evidence="2">
    <location>
        <begin position="190"/>
        <end position="207"/>
    </location>
</feature>
<dbReference type="GO" id="GO:0022857">
    <property type="term" value="F:transmembrane transporter activity"/>
    <property type="evidence" value="ECO:0007669"/>
    <property type="project" value="InterPro"/>
</dbReference>
<evidence type="ECO:0000256" key="2">
    <source>
        <dbReference type="SAM" id="Phobius"/>
    </source>
</evidence>
<feature type="transmembrane region" description="Helical" evidence="2">
    <location>
        <begin position="278"/>
        <end position="300"/>
    </location>
</feature>